<comment type="caution">
    <text evidence="2">The sequence shown here is derived from an EMBL/GenBank/DDBJ whole genome shotgun (WGS) entry which is preliminary data.</text>
</comment>
<feature type="domain" description="At1g61320/AtMIF1 LRR" evidence="1">
    <location>
        <begin position="3"/>
        <end position="124"/>
    </location>
</feature>
<dbReference type="InterPro" id="IPR055357">
    <property type="entry name" value="LRR_At1g61320_AtMIF1"/>
</dbReference>
<evidence type="ECO:0000313" key="3">
    <source>
        <dbReference type="Proteomes" id="UP001457282"/>
    </source>
</evidence>
<organism evidence="2 3">
    <name type="scientific">Rubus argutus</name>
    <name type="common">Southern blackberry</name>
    <dbReference type="NCBI Taxonomy" id="59490"/>
    <lineage>
        <taxon>Eukaryota</taxon>
        <taxon>Viridiplantae</taxon>
        <taxon>Streptophyta</taxon>
        <taxon>Embryophyta</taxon>
        <taxon>Tracheophyta</taxon>
        <taxon>Spermatophyta</taxon>
        <taxon>Magnoliopsida</taxon>
        <taxon>eudicotyledons</taxon>
        <taxon>Gunneridae</taxon>
        <taxon>Pentapetalae</taxon>
        <taxon>rosids</taxon>
        <taxon>fabids</taxon>
        <taxon>Rosales</taxon>
        <taxon>Rosaceae</taxon>
        <taxon>Rosoideae</taxon>
        <taxon>Rosoideae incertae sedis</taxon>
        <taxon>Rubus</taxon>
    </lineage>
</organism>
<dbReference type="Pfam" id="PF23622">
    <property type="entry name" value="LRR_At1g61320_AtMIF1"/>
    <property type="match status" value="1"/>
</dbReference>
<dbReference type="EMBL" id="JBEDUW010000002">
    <property type="protein sequence ID" value="KAK9945891.1"/>
    <property type="molecule type" value="Genomic_DNA"/>
</dbReference>
<evidence type="ECO:0000313" key="2">
    <source>
        <dbReference type="EMBL" id="KAK9945891.1"/>
    </source>
</evidence>
<evidence type="ECO:0000259" key="1">
    <source>
        <dbReference type="Pfam" id="PF23622"/>
    </source>
</evidence>
<dbReference type="InterPro" id="IPR053772">
    <property type="entry name" value="At1g61320/At1g61330-like"/>
</dbReference>
<proteinExistence type="predicted"/>
<name>A0AAW1YAY4_RUBAR</name>
<dbReference type="AlphaFoldDB" id="A0AAW1YAY4"/>
<dbReference type="PANTHER" id="PTHR34145">
    <property type="entry name" value="OS02G0105600 PROTEIN"/>
    <property type="match status" value="1"/>
</dbReference>
<dbReference type="Proteomes" id="UP001457282">
    <property type="component" value="Unassembled WGS sequence"/>
</dbReference>
<accession>A0AAW1YAY4</accession>
<dbReference type="PANTHER" id="PTHR34145:SF75">
    <property type="entry name" value="FBD DOMAIN-CONTAINING PROTEIN"/>
    <property type="match status" value="1"/>
</dbReference>
<protein>
    <recommendedName>
        <fullName evidence="1">At1g61320/AtMIF1 LRR domain-containing protein</fullName>
    </recommendedName>
</protein>
<sequence length="125" mass="14763">MDLTSWIVRSPFLRSFTLQIKWRKIPGFEKQMQKLKKYPHQCLKVVELYGFVGYANEIELAMYLIENAMVLEKIIIEPNKEKLPFWATHVSKNLKMRKFSRRAIKERAISQLEKKLPPGAKLSVL</sequence>
<reference evidence="2 3" key="1">
    <citation type="journal article" date="2023" name="G3 (Bethesda)">
        <title>A chromosome-length genome assembly and annotation of blackberry (Rubus argutus, cv. 'Hillquist').</title>
        <authorList>
            <person name="Bruna T."/>
            <person name="Aryal R."/>
            <person name="Dudchenko O."/>
            <person name="Sargent D.J."/>
            <person name="Mead D."/>
            <person name="Buti M."/>
            <person name="Cavallini A."/>
            <person name="Hytonen T."/>
            <person name="Andres J."/>
            <person name="Pham M."/>
            <person name="Weisz D."/>
            <person name="Mascagni F."/>
            <person name="Usai G."/>
            <person name="Natali L."/>
            <person name="Bassil N."/>
            <person name="Fernandez G.E."/>
            <person name="Lomsadze A."/>
            <person name="Armour M."/>
            <person name="Olukolu B."/>
            <person name="Poorten T."/>
            <person name="Britton C."/>
            <person name="Davik J."/>
            <person name="Ashrafi H."/>
            <person name="Aiden E.L."/>
            <person name="Borodovsky M."/>
            <person name="Worthington M."/>
        </authorList>
    </citation>
    <scope>NUCLEOTIDE SEQUENCE [LARGE SCALE GENOMIC DNA]</scope>
    <source>
        <strain evidence="2">PI 553951</strain>
    </source>
</reference>
<keyword evidence="3" id="KW-1185">Reference proteome</keyword>
<gene>
    <name evidence="2" type="ORF">M0R45_011382</name>
</gene>